<reference evidence="1" key="1">
    <citation type="journal article" date="2023" name="G3 (Bethesda)">
        <title>Whole genome assemblies of Zophobas morio and Tenebrio molitor.</title>
        <authorList>
            <person name="Kaur S."/>
            <person name="Stinson S.A."/>
            <person name="diCenzo G.C."/>
        </authorList>
    </citation>
    <scope>NUCLEOTIDE SEQUENCE</scope>
    <source>
        <strain evidence="1">QUZm001</strain>
    </source>
</reference>
<dbReference type="Pfam" id="PF13489">
    <property type="entry name" value="Methyltransf_23"/>
    <property type="match status" value="1"/>
</dbReference>
<sequence>MNDDASRYSKHCGFQKSGVTTALQDYSKFLKCRDGDYIMDVGAGEGSVTLDVLLPKLPKNFKKIVLCDVSPKLLQFAKAKIADERVHTFEMDIGSSGVPDEFRQHFDHIFSFYCLHWISDWEKSVQVMKNIFEMLKPQGDIFFIIVTSAPVIDVWKNLAKTEKWAPYFKNAPTFPYYDMEDPAETLKTCLEDIGFVVDVCQKEDCLYTFQPFSDFLNFAISINPCLGSISEEERANYNHVYEKELTKHAEIVFEKIGSESEKVHFPYKRLVVCGIKPSNVTLIKF</sequence>
<keyword evidence="2" id="KW-1185">Reference proteome</keyword>
<dbReference type="AlphaFoldDB" id="A0AA38IQJ0"/>
<dbReference type="PANTHER" id="PTHR43861:SF1">
    <property type="entry name" value="TRANS-ACONITATE 2-METHYLTRANSFERASE"/>
    <property type="match status" value="1"/>
</dbReference>
<proteinExistence type="predicted"/>
<gene>
    <name evidence="1" type="ORF">Zmor_009334</name>
</gene>
<evidence type="ECO:0000313" key="1">
    <source>
        <dbReference type="EMBL" id="KAJ3657539.1"/>
    </source>
</evidence>
<dbReference type="SUPFAM" id="SSF53335">
    <property type="entry name" value="S-adenosyl-L-methionine-dependent methyltransferases"/>
    <property type="match status" value="1"/>
</dbReference>
<evidence type="ECO:0000313" key="2">
    <source>
        <dbReference type="Proteomes" id="UP001168821"/>
    </source>
</evidence>
<dbReference type="PANTHER" id="PTHR43861">
    <property type="entry name" value="TRANS-ACONITATE 2-METHYLTRANSFERASE-RELATED"/>
    <property type="match status" value="1"/>
</dbReference>
<dbReference type="Proteomes" id="UP001168821">
    <property type="component" value="Unassembled WGS sequence"/>
</dbReference>
<dbReference type="InterPro" id="IPR029063">
    <property type="entry name" value="SAM-dependent_MTases_sf"/>
</dbReference>
<dbReference type="CDD" id="cd02440">
    <property type="entry name" value="AdoMet_MTases"/>
    <property type="match status" value="1"/>
</dbReference>
<comment type="caution">
    <text evidence="1">The sequence shown here is derived from an EMBL/GenBank/DDBJ whole genome shotgun (WGS) entry which is preliminary data.</text>
</comment>
<evidence type="ECO:0008006" key="3">
    <source>
        <dbReference type="Google" id="ProtNLM"/>
    </source>
</evidence>
<name>A0AA38IQJ0_9CUCU</name>
<accession>A0AA38IQJ0</accession>
<dbReference type="Gene3D" id="3.40.50.150">
    <property type="entry name" value="Vaccinia Virus protein VP39"/>
    <property type="match status" value="1"/>
</dbReference>
<protein>
    <recommendedName>
        <fullName evidence="3">Juvenile hormone acid methyltransferase</fullName>
    </recommendedName>
</protein>
<dbReference type="EMBL" id="JALNTZ010000003">
    <property type="protein sequence ID" value="KAJ3657539.1"/>
    <property type="molecule type" value="Genomic_DNA"/>
</dbReference>
<organism evidence="1 2">
    <name type="scientific">Zophobas morio</name>
    <dbReference type="NCBI Taxonomy" id="2755281"/>
    <lineage>
        <taxon>Eukaryota</taxon>
        <taxon>Metazoa</taxon>
        <taxon>Ecdysozoa</taxon>
        <taxon>Arthropoda</taxon>
        <taxon>Hexapoda</taxon>
        <taxon>Insecta</taxon>
        <taxon>Pterygota</taxon>
        <taxon>Neoptera</taxon>
        <taxon>Endopterygota</taxon>
        <taxon>Coleoptera</taxon>
        <taxon>Polyphaga</taxon>
        <taxon>Cucujiformia</taxon>
        <taxon>Tenebrionidae</taxon>
        <taxon>Zophobas</taxon>
    </lineage>
</organism>